<comment type="caution">
    <text evidence="1">The sequence shown here is derived from an EMBL/GenBank/DDBJ whole genome shotgun (WGS) entry which is preliminary data.</text>
</comment>
<proteinExistence type="predicted"/>
<sequence length="74" mass="8492">MNYRKIELRIFHWHITPVIPFGISYYSLISIHKSMHSKEMFCCCSAGPAFTYISISQDATGQLLDDGQLLLQQP</sequence>
<dbReference type="Proteomes" id="UP001056120">
    <property type="component" value="Linkage Group LG12"/>
</dbReference>
<reference evidence="1 2" key="2">
    <citation type="journal article" date="2022" name="Mol. Ecol. Resour.">
        <title>The genomes of chicory, endive, great burdock and yacon provide insights into Asteraceae paleo-polyploidization history and plant inulin production.</title>
        <authorList>
            <person name="Fan W."/>
            <person name="Wang S."/>
            <person name="Wang H."/>
            <person name="Wang A."/>
            <person name="Jiang F."/>
            <person name="Liu H."/>
            <person name="Zhao H."/>
            <person name="Xu D."/>
            <person name="Zhang Y."/>
        </authorList>
    </citation>
    <scope>NUCLEOTIDE SEQUENCE [LARGE SCALE GENOMIC DNA]</scope>
    <source>
        <strain evidence="2">cv. Yunnan</strain>
        <tissue evidence="1">Leaves</tissue>
    </source>
</reference>
<keyword evidence="2" id="KW-1185">Reference proteome</keyword>
<evidence type="ECO:0000313" key="1">
    <source>
        <dbReference type="EMBL" id="KAI3792967.1"/>
    </source>
</evidence>
<name>A0ACB9HB75_9ASTR</name>
<gene>
    <name evidence="1" type="ORF">L1987_35579</name>
</gene>
<organism evidence="1 2">
    <name type="scientific">Smallanthus sonchifolius</name>
    <dbReference type="NCBI Taxonomy" id="185202"/>
    <lineage>
        <taxon>Eukaryota</taxon>
        <taxon>Viridiplantae</taxon>
        <taxon>Streptophyta</taxon>
        <taxon>Embryophyta</taxon>
        <taxon>Tracheophyta</taxon>
        <taxon>Spermatophyta</taxon>
        <taxon>Magnoliopsida</taxon>
        <taxon>eudicotyledons</taxon>
        <taxon>Gunneridae</taxon>
        <taxon>Pentapetalae</taxon>
        <taxon>asterids</taxon>
        <taxon>campanulids</taxon>
        <taxon>Asterales</taxon>
        <taxon>Asteraceae</taxon>
        <taxon>Asteroideae</taxon>
        <taxon>Heliantheae alliance</taxon>
        <taxon>Millerieae</taxon>
        <taxon>Smallanthus</taxon>
    </lineage>
</organism>
<reference evidence="2" key="1">
    <citation type="journal article" date="2022" name="Mol. Ecol. Resour.">
        <title>The genomes of chicory, endive, great burdock and yacon provide insights into Asteraceae palaeo-polyploidization history and plant inulin production.</title>
        <authorList>
            <person name="Fan W."/>
            <person name="Wang S."/>
            <person name="Wang H."/>
            <person name="Wang A."/>
            <person name="Jiang F."/>
            <person name="Liu H."/>
            <person name="Zhao H."/>
            <person name="Xu D."/>
            <person name="Zhang Y."/>
        </authorList>
    </citation>
    <scope>NUCLEOTIDE SEQUENCE [LARGE SCALE GENOMIC DNA]</scope>
    <source>
        <strain evidence="2">cv. Yunnan</strain>
    </source>
</reference>
<evidence type="ECO:0000313" key="2">
    <source>
        <dbReference type="Proteomes" id="UP001056120"/>
    </source>
</evidence>
<accession>A0ACB9HB75</accession>
<dbReference type="EMBL" id="CM042029">
    <property type="protein sequence ID" value="KAI3792967.1"/>
    <property type="molecule type" value="Genomic_DNA"/>
</dbReference>
<protein>
    <submittedName>
        <fullName evidence="1">Uncharacterized protein</fullName>
    </submittedName>
</protein>